<reference evidence="2 3" key="1">
    <citation type="journal article" date="2015" name="BMC Genomics">
        <title>Gene expression during zombie ant biting behavior reflects the complexity underlying fungal parasitic behavioral manipulation.</title>
        <authorList>
            <person name="de Bekker C."/>
            <person name="Ohm R.A."/>
            <person name="Loreto R.G."/>
            <person name="Sebastian A."/>
            <person name="Albert I."/>
            <person name="Merrow M."/>
            <person name="Brachmann A."/>
            <person name="Hughes D.P."/>
        </authorList>
    </citation>
    <scope>NUCLEOTIDE SEQUENCE [LARGE SCALE GENOMIC DNA]</scope>
    <source>
        <strain evidence="2 3">SC16a</strain>
    </source>
</reference>
<feature type="compositionally biased region" description="Low complexity" evidence="1">
    <location>
        <begin position="19"/>
        <end position="42"/>
    </location>
</feature>
<comment type="caution">
    <text evidence="2">The sequence shown here is derived from an EMBL/GenBank/DDBJ whole genome shotgun (WGS) entry which is preliminary data.</text>
</comment>
<feature type="region of interest" description="Disordered" evidence="1">
    <location>
        <begin position="1"/>
        <end position="56"/>
    </location>
</feature>
<dbReference type="EMBL" id="LAZP02001040">
    <property type="protein sequence ID" value="PFH55271.1"/>
    <property type="molecule type" value="Genomic_DNA"/>
</dbReference>
<keyword evidence="3" id="KW-1185">Reference proteome</keyword>
<dbReference type="Proteomes" id="UP000037136">
    <property type="component" value="Unassembled WGS sequence"/>
</dbReference>
<name>A0A2A9P2R4_OPHUN</name>
<feature type="compositionally biased region" description="Basic and acidic residues" evidence="1">
    <location>
        <begin position="9"/>
        <end position="18"/>
    </location>
</feature>
<proteinExistence type="predicted"/>
<sequence>MPNYGDSTQDSHRPRILDAARAAGGREGAASTTTRSSSAELPPSTPPPSPLLAGPCFGRSGPRSMVGFRGGGGRMMLVLCQFARPGMREEGRGRDQCWDQCWEHRVSTVQAVLPFSTLLAARSVAPLLSSPFSVNLTCCLCLPQARCETEDLTDCHYPHGRSSFSSRRIGLLLLSFPLLEPRRAAPTFAAPPGGRESPSSRLPAALVSRLRDGLVIHLCSIDGFVDKLLRVTHMLKLDHCLGLLNHLLLCFPALVLAAPPLN</sequence>
<dbReference type="AlphaFoldDB" id="A0A2A9P2R4"/>
<evidence type="ECO:0000313" key="3">
    <source>
        <dbReference type="Proteomes" id="UP000037136"/>
    </source>
</evidence>
<evidence type="ECO:0000256" key="1">
    <source>
        <dbReference type="SAM" id="MobiDB-lite"/>
    </source>
</evidence>
<reference evidence="2 3" key="2">
    <citation type="journal article" date="2017" name="Sci. Rep.">
        <title>Ant-infecting Ophiocordyceps genomes reveal a high diversity of potential behavioral manipulation genes and a possible major role for enterotoxins.</title>
        <authorList>
            <person name="de Bekker C."/>
            <person name="Ohm R.A."/>
            <person name="Evans H.C."/>
            <person name="Brachmann A."/>
            <person name="Hughes D.P."/>
        </authorList>
    </citation>
    <scope>NUCLEOTIDE SEQUENCE [LARGE SCALE GENOMIC DNA]</scope>
    <source>
        <strain evidence="2 3">SC16a</strain>
    </source>
</reference>
<evidence type="ECO:0000313" key="2">
    <source>
        <dbReference type="EMBL" id="PFH55271.1"/>
    </source>
</evidence>
<gene>
    <name evidence="2" type="ORF">XA68_10224</name>
</gene>
<protein>
    <submittedName>
        <fullName evidence="2">Uncharacterized protein</fullName>
    </submittedName>
</protein>
<organism evidence="2 3">
    <name type="scientific">Ophiocordyceps unilateralis</name>
    <name type="common">Zombie-ant fungus</name>
    <name type="synonym">Torrubia unilateralis</name>
    <dbReference type="NCBI Taxonomy" id="268505"/>
    <lineage>
        <taxon>Eukaryota</taxon>
        <taxon>Fungi</taxon>
        <taxon>Dikarya</taxon>
        <taxon>Ascomycota</taxon>
        <taxon>Pezizomycotina</taxon>
        <taxon>Sordariomycetes</taxon>
        <taxon>Hypocreomycetidae</taxon>
        <taxon>Hypocreales</taxon>
        <taxon>Ophiocordycipitaceae</taxon>
        <taxon>Ophiocordyceps</taxon>
    </lineage>
</organism>
<accession>A0A2A9P2R4</accession>